<dbReference type="PANTHER" id="PTHR48081">
    <property type="entry name" value="AB HYDROLASE SUPERFAMILY PROTEIN C4A8.06C"/>
    <property type="match status" value="1"/>
</dbReference>
<evidence type="ECO:0000259" key="2">
    <source>
        <dbReference type="Pfam" id="PF20434"/>
    </source>
</evidence>
<keyword evidence="4" id="KW-1185">Reference proteome</keyword>
<dbReference type="InterPro" id="IPR029058">
    <property type="entry name" value="AB_hydrolase_fold"/>
</dbReference>
<feature type="domain" description="BD-FAE-like" evidence="2">
    <location>
        <begin position="60"/>
        <end position="179"/>
    </location>
</feature>
<accession>A0A844HNA4</accession>
<sequence length="276" mass="30335">MLQGIADWDAVYKNAENIADGASWPGRWVEPARLLRERLEAEGRARLGLSYGPKLRNRFDLFLPLGAPRGLVVFVHGGFWLALDRSYWSHMAQGPLAHGFAVAIPEYTLCPEARISQITHEIGAAITAAAAKVEGPLLLAGHSAGGHLVSRMGCADSPLADDIRSRLAHVMSVSGLHDLRPLQRTRYRDPLRLDDAEALRESPVLLDPLEGLRITCWVGGMETSEFRRQSALLANIWRGMGAATDMVEEPDRHHFNILDGLAHADHPITRSLLTPA</sequence>
<dbReference type="OrthoDB" id="9771666at2"/>
<keyword evidence="1 3" id="KW-0378">Hydrolase</keyword>
<dbReference type="InterPro" id="IPR050300">
    <property type="entry name" value="GDXG_lipolytic_enzyme"/>
</dbReference>
<dbReference type="GO" id="GO:0016787">
    <property type="term" value="F:hydrolase activity"/>
    <property type="evidence" value="ECO:0007669"/>
    <property type="project" value="UniProtKB-KW"/>
</dbReference>
<comment type="caution">
    <text evidence="3">The sequence shown here is derived from an EMBL/GenBank/DDBJ whole genome shotgun (WGS) entry which is preliminary data.</text>
</comment>
<gene>
    <name evidence="3" type="ORF">GL300_15185</name>
</gene>
<dbReference type="AlphaFoldDB" id="A0A844HNA4"/>
<evidence type="ECO:0000256" key="1">
    <source>
        <dbReference type="ARBA" id="ARBA00022801"/>
    </source>
</evidence>
<name>A0A844HNA4_9RHOB</name>
<dbReference type="RefSeq" id="WP_155040499.1">
    <property type="nucleotide sequence ID" value="NZ_JBHGCD010000011.1"/>
</dbReference>
<dbReference type="SUPFAM" id="SSF53474">
    <property type="entry name" value="alpha/beta-Hydrolases"/>
    <property type="match status" value="1"/>
</dbReference>
<evidence type="ECO:0000313" key="3">
    <source>
        <dbReference type="EMBL" id="MTH60559.1"/>
    </source>
</evidence>
<protein>
    <submittedName>
        <fullName evidence="3">Alpha/beta hydrolase fold domain-containing protein</fullName>
    </submittedName>
</protein>
<dbReference type="InterPro" id="IPR049492">
    <property type="entry name" value="BD-FAE-like_dom"/>
</dbReference>
<proteinExistence type="predicted"/>
<dbReference type="Proteomes" id="UP000449846">
    <property type="component" value="Unassembled WGS sequence"/>
</dbReference>
<dbReference type="Gene3D" id="3.40.50.1820">
    <property type="entry name" value="alpha/beta hydrolase"/>
    <property type="match status" value="1"/>
</dbReference>
<organism evidence="3 4">
    <name type="scientific">Paracoccus litorisediminis</name>
    <dbReference type="NCBI Taxonomy" id="2006130"/>
    <lineage>
        <taxon>Bacteria</taxon>
        <taxon>Pseudomonadati</taxon>
        <taxon>Pseudomonadota</taxon>
        <taxon>Alphaproteobacteria</taxon>
        <taxon>Rhodobacterales</taxon>
        <taxon>Paracoccaceae</taxon>
        <taxon>Paracoccus</taxon>
    </lineage>
</organism>
<dbReference type="EMBL" id="WMIG01000008">
    <property type="protein sequence ID" value="MTH60559.1"/>
    <property type="molecule type" value="Genomic_DNA"/>
</dbReference>
<reference evidence="3 4" key="1">
    <citation type="submission" date="2019-11" db="EMBL/GenBank/DDBJ databases">
        <authorList>
            <person name="Dong K."/>
        </authorList>
    </citation>
    <scope>NUCLEOTIDE SEQUENCE [LARGE SCALE GENOMIC DNA]</scope>
    <source>
        <strain evidence="3 4">NBRC 112902</strain>
    </source>
</reference>
<evidence type="ECO:0000313" key="4">
    <source>
        <dbReference type="Proteomes" id="UP000449846"/>
    </source>
</evidence>
<dbReference type="PANTHER" id="PTHR48081:SF33">
    <property type="entry name" value="KYNURENINE FORMAMIDASE"/>
    <property type="match status" value="1"/>
</dbReference>
<dbReference type="Pfam" id="PF20434">
    <property type="entry name" value="BD-FAE"/>
    <property type="match status" value="1"/>
</dbReference>